<evidence type="ECO:0000256" key="1">
    <source>
        <dbReference type="ARBA" id="ARBA00004123"/>
    </source>
</evidence>
<dbReference type="GeneTree" id="ENSGT00390000006698"/>
<evidence type="ECO:0000256" key="6">
    <source>
        <dbReference type="ARBA" id="ARBA00022490"/>
    </source>
</evidence>
<keyword evidence="6" id="KW-0963">Cytoplasm</keyword>
<dbReference type="InterPro" id="IPR057348">
    <property type="entry name" value="TELO2_ARM"/>
</dbReference>
<name>G1NCE1_MELGA</name>
<dbReference type="Bgee" id="ENSMGAG00000010047">
    <property type="expression patterns" value="Expressed in thymus and 18 other cell types or tissues"/>
</dbReference>
<dbReference type="FunFam" id="1.25.40.720:FF:000001">
    <property type="entry name" value="Telomere length regulation protein TEL2"/>
    <property type="match status" value="1"/>
</dbReference>
<dbReference type="GO" id="GO:0051083">
    <property type="term" value="P:'de novo' cotranslational protein folding"/>
    <property type="evidence" value="ECO:0007669"/>
    <property type="project" value="TreeGrafter"/>
</dbReference>
<evidence type="ECO:0000256" key="2">
    <source>
        <dbReference type="ARBA" id="ARBA00004370"/>
    </source>
</evidence>
<dbReference type="Ensembl" id="ENSMGAT00000011260.3">
    <property type="protein sequence ID" value="ENSMGAP00000010403.3"/>
    <property type="gene ID" value="ENSMGAG00000010047.3"/>
</dbReference>
<evidence type="ECO:0000313" key="12">
    <source>
        <dbReference type="Proteomes" id="UP000001645"/>
    </source>
</evidence>
<keyword evidence="8" id="KW-0539">Nucleus</keyword>
<dbReference type="GO" id="GO:0005634">
    <property type="term" value="C:nucleus"/>
    <property type="evidence" value="ECO:0007669"/>
    <property type="project" value="UniProtKB-SubCell"/>
</dbReference>
<keyword evidence="7" id="KW-0472">Membrane</keyword>
<dbReference type="AlphaFoldDB" id="G1NCE1"/>
<evidence type="ECO:0000256" key="7">
    <source>
        <dbReference type="ARBA" id="ARBA00023136"/>
    </source>
</evidence>
<evidence type="ECO:0000256" key="3">
    <source>
        <dbReference type="ARBA" id="ARBA00004496"/>
    </source>
</evidence>
<comment type="similarity">
    <text evidence="4">Belongs to the TEL2 family.</text>
</comment>
<organism evidence="11 12">
    <name type="scientific">Meleagris gallopavo</name>
    <name type="common">Wild turkey</name>
    <dbReference type="NCBI Taxonomy" id="9103"/>
    <lineage>
        <taxon>Eukaryota</taxon>
        <taxon>Metazoa</taxon>
        <taxon>Chordata</taxon>
        <taxon>Craniata</taxon>
        <taxon>Vertebrata</taxon>
        <taxon>Euteleostomi</taxon>
        <taxon>Archelosauria</taxon>
        <taxon>Archosauria</taxon>
        <taxon>Dinosauria</taxon>
        <taxon>Saurischia</taxon>
        <taxon>Theropoda</taxon>
        <taxon>Coelurosauria</taxon>
        <taxon>Aves</taxon>
        <taxon>Neognathae</taxon>
        <taxon>Galloanserae</taxon>
        <taxon>Galliformes</taxon>
        <taxon>Phasianidae</taxon>
        <taxon>Meleagridinae</taxon>
        <taxon>Meleagris</taxon>
    </lineage>
</organism>
<dbReference type="Pfam" id="PF10193">
    <property type="entry name" value="Telomere_reg-2"/>
    <property type="match status" value="1"/>
</dbReference>
<sequence length="633" mass="70733">SLLGRSPAAFFPQHYFPLLGGAVLQVLHNVSASLRGEIAEVVSIDGSSGVFCAWKEILSVLMPHLTDLTKSDCIWQRICWRLVECVPERWMEAVVLGFVQRAPGADVLSRLLGNLVVKNKKAQFVVTQKMLLLQYGYTTAVLQNLLGYLSLDSLRRALLIKVLHELLETWGSSSAVKHSPVEQQQYISKAILICLSHLKEPEIESCRQELLTSMMEGVKCHLDSSLPQIRRLGMIVAESISSKVNTDGPVLQFQVKVTVKFLSAVLGSSPAALHCSSSGVTVVFVLLYFLEVSWANSSLPLWANSCLYFVYSDDDLIPYDMSEDKELKKTKAPMYIRDCIEVLTGSEDLDKWEEAVKALESLVRRNPAAAREVSVELAKILLHLEEKTCLEGFAELRQKAQVAVLTTDPIPVAQYLTSQFYSLNYSLRQRMDILDVLVLAAQELSCAKGHGKTKHSGAQNPRIQLLPESGSSKDWRRIVDERIKSKTRRFAKGQTQVEQPSGPNEFNSLAGHFFFPLIQNFDRPLSTFDLLGEDHFVLGRLVHTLAVLMYLAVNTMAVTAMGKALLEFVWALRFHTDSYVRQGLLSCVSSILLSVPAEHLLQDVTEELLETRSWLEEYAVHSLLCLSLQALLS</sequence>
<feature type="domain" description="TELO2 ARM repeat" evidence="10">
    <location>
        <begin position="155"/>
        <end position="249"/>
    </location>
</feature>
<dbReference type="Proteomes" id="UP000001645">
    <property type="component" value="Chromosome 16"/>
</dbReference>
<dbReference type="Pfam" id="PF25320">
    <property type="entry name" value="TELO2_ARM"/>
    <property type="match status" value="1"/>
</dbReference>
<dbReference type="GO" id="GO:0051879">
    <property type="term" value="F:Hsp90 protein binding"/>
    <property type="evidence" value="ECO:0007669"/>
    <property type="project" value="TreeGrafter"/>
</dbReference>
<dbReference type="OrthoDB" id="10258062at2759"/>
<reference evidence="11" key="3">
    <citation type="submission" date="2025-09" db="UniProtKB">
        <authorList>
            <consortium name="Ensembl"/>
        </authorList>
    </citation>
    <scope>IDENTIFICATION</scope>
</reference>
<proteinExistence type="inferred from homology"/>
<dbReference type="InterPro" id="IPR051970">
    <property type="entry name" value="TEL2_Regulation"/>
</dbReference>
<evidence type="ECO:0000256" key="8">
    <source>
        <dbReference type="ARBA" id="ARBA00023242"/>
    </source>
</evidence>
<evidence type="ECO:0000259" key="10">
    <source>
        <dbReference type="Pfam" id="PF25320"/>
    </source>
</evidence>
<dbReference type="HOGENOM" id="CLU_008764_1_0_1"/>
<dbReference type="GO" id="GO:0016020">
    <property type="term" value="C:membrane"/>
    <property type="evidence" value="ECO:0007669"/>
    <property type="project" value="UniProtKB-SubCell"/>
</dbReference>
<dbReference type="GO" id="GO:0005829">
    <property type="term" value="C:cytosol"/>
    <property type="evidence" value="ECO:0007669"/>
    <property type="project" value="TreeGrafter"/>
</dbReference>
<evidence type="ECO:0000313" key="11">
    <source>
        <dbReference type="Ensembl" id="ENSMGAP00000010403.3"/>
    </source>
</evidence>
<dbReference type="InterPro" id="IPR038528">
    <property type="entry name" value="TEL2_C_sf"/>
</dbReference>
<reference evidence="11 12" key="1">
    <citation type="journal article" date="2010" name="PLoS Biol.">
        <title>Multi-platform next-generation sequencing of the domestic turkey (Meleagris gallopavo): genome assembly and analysis.</title>
        <authorList>
            <person name="Dalloul R.A."/>
            <person name="Long J.A."/>
            <person name="Zimin A.V."/>
            <person name="Aslam L."/>
            <person name="Beal K."/>
            <person name="Blomberg L.A."/>
            <person name="Bouffard P."/>
            <person name="Burt D.W."/>
            <person name="Crasta O."/>
            <person name="Crooijmans R.P."/>
            <person name="Cooper K."/>
            <person name="Coulombe R.A."/>
            <person name="De S."/>
            <person name="Delany M.E."/>
            <person name="Dodgson J.B."/>
            <person name="Dong J.J."/>
            <person name="Evans C."/>
            <person name="Frederickson K.M."/>
            <person name="Flicek P."/>
            <person name="Florea L."/>
            <person name="Folkerts O."/>
            <person name="Groenen M.A."/>
            <person name="Harkins T.T."/>
            <person name="Herrero J."/>
            <person name="Hoffmann S."/>
            <person name="Megens H.J."/>
            <person name="Jiang A."/>
            <person name="de Jong P."/>
            <person name="Kaiser P."/>
            <person name="Kim H."/>
            <person name="Kim K.W."/>
            <person name="Kim S."/>
            <person name="Langenberger D."/>
            <person name="Lee M.K."/>
            <person name="Lee T."/>
            <person name="Mane S."/>
            <person name="Marcais G."/>
            <person name="Marz M."/>
            <person name="McElroy A.P."/>
            <person name="Modise T."/>
            <person name="Nefedov M."/>
            <person name="Notredame C."/>
            <person name="Paton I.R."/>
            <person name="Payne W.S."/>
            <person name="Pertea G."/>
            <person name="Prickett D."/>
            <person name="Puiu D."/>
            <person name="Qioa D."/>
            <person name="Raineri E."/>
            <person name="Ruffier M."/>
            <person name="Salzberg S.L."/>
            <person name="Schatz M.C."/>
            <person name="Scheuring C."/>
            <person name="Schmidt C.J."/>
            <person name="Schroeder S."/>
            <person name="Searle S.M."/>
            <person name="Smith E.J."/>
            <person name="Smith J."/>
            <person name="Sonstegard T.S."/>
            <person name="Stadler P.F."/>
            <person name="Tafer H."/>
            <person name="Tu Z.J."/>
            <person name="Van Tassell C.P."/>
            <person name="Vilella A.J."/>
            <person name="Williams K.P."/>
            <person name="Yorke J.A."/>
            <person name="Zhang L."/>
            <person name="Zhang H.B."/>
            <person name="Zhang X."/>
            <person name="Zhang Y."/>
            <person name="Reed K.M."/>
        </authorList>
    </citation>
    <scope>NUCLEOTIDE SEQUENCE [LARGE SCALE GENOMIC DNA]</scope>
</reference>
<dbReference type="FunFam" id="1.25.40.720:FF:000003">
    <property type="entry name" value="Telomere length regulation protein TEL2 homolog"/>
    <property type="match status" value="1"/>
</dbReference>
<keyword evidence="12" id="KW-1185">Reference proteome</keyword>
<gene>
    <name evidence="11" type="primary">TELO2</name>
</gene>
<reference evidence="11" key="2">
    <citation type="submission" date="2025-08" db="UniProtKB">
        <authorList>
            <consortium name="Ensembl"/>
        </authorList>
    </citation>
    <scope>IDENTIFICATION</scope>
</reference>
<dbReference type="InterPro" id="IPR019337">
    <property type="entry name" value="Telomere_length_regulation_dom"/>
</dbReference>
<dbReference type="InterPro" id="IPR016024">
    <property type="entry name" value="ARM-type_fold"/>
</dbReference>
<dbReference type="PANTHER" id="PTHR15830">
    <property type="entry name" value="TELOMERE LENGTH REGULATION PROTEIN TEL2 FAMILY MEMBER"/>
    <property type="match status" value="1"/>
</dbReference>
<evidence type="ECO:0000256" key="4">
    <source>
        <dbReference type="ARBA" id="ARBA00006133"/>
    </source>
</evidence>
<protein>
    <recommendedName>
        <fullName evidence="5">Telomere length regulation protein TEL2 homolog</fullName>
    </recommendedName>
</protein>
<dbReference type="SUPFAM" id="SSF48371">
    <property type="entry name" value="ARM repeat"/>
    <property type="match status" value="1"/>
</dbReference>
<feature type="domain" description="Telomere length regulation protein conserved" evidence="9">
    <location>
        <begin position="333"/>
        <end position="441"/>
    </location>
</feature>
<dbReference type="PANTHER" id="PTHR15830:SF10">
    <property type="entry name" value="TELOMERE LENGTH REGULATION PROTEIN TEL2 HOMOLOG"/>
    <property type="match status" value="1"/>
</dbReference>
<evidence type="ECO:0000256" key="5">
    <source>
        <dbReference type="ARBA" id="ARBA00018231"/>
    </source>
</evidence>
<dbReference type="Gene3D" id="1.25.40.720">
    <property type="entry name" value="Telomere length regulation protein 2, C-terminal domain"/>
    <property type="match status" value="2"/>
</dbReference>
<evidence type="ECO:0000259" key="9">
    <source>
        <dbReference type="Pfam" id="PF10193"/>
    </source>
</evidence>
<comment type="subcellular location">
    <subcellularLocation>
        <location evidence="3">Cytoplasm</location>
    </subcellularLocation>
    <subcellularLocation>
        <location evidence="2">Membrane</location>
    </subcellularLocation>
    <subcellularLocation>
        <location evidence="1">Nucleus</location>
    </subcellularLocation>
</comment>
<accession>G1NCE1</accession>
<dbReference type="GO" id="GO:0042162">
    <property type="term" value="F:telomeric DNA binding"/>
    <property type="evidence" value="ECO:0007669"/>
    <property type="project" value="TreeGrafter"/>
</dbReference>